<name>A0A1H0DQX0_9ACTN</name>
<feature type="transmembrane region" description="Helical" evidence="7">
    <location>
        <begin position="17"/>
        <end position="42"/>
    </location>
</feature>
<keyword evidence="3 7" id="KW-0812">Transmembrane</keyword>
<dbReference type="EMBL" id="FNHI01000035">
    <property type="protein sequence ID" value="SDN72433.1"/>
    <property type="molecule type" value="Genomic_DNA"/>
</dbReference>
<keyword evidence="5 7" id="KW-0472">Membrane</keyword>
<dbReference type="Proteomes" id="UP000199063">
    <property type="component" value="Unassembled WGS sequence"/>
</dbReference>
<evidence type="ECO:0000313" key="9">
    <source>
        <dbReference type="EMBL" id="SDN72433.1"/>
    </source>
</evidence>
<dbReference type="PANTHER" id="PTHR30572:SF4">
    <property type="entry name" value="ABC TRANSPORTER PERMEASE YTRF"/>
    <property type="match status" value="1"/>
</dbReference>
<comment type="subcellular location">
    <subcellularLocation>
        <location evidence="1">Cell membrane</location>
        <topology evidence="1">Multi-pass membrane protein</topology>
    </subcellularLocation>
</comment>
<keyword evidence="4 7" id="KW-1133">Transmembrane helix</keyword>
<evidence type="ECO:0000256" key="7">
    <source>
        <dbReference type="SAM" id="Phobius"/>
    </source>
</evidence>
<feature type="transmembrane region" description="Helical" evidence="7">
    <location>
        <begin position="70"/>
        <end position="91"/>
    </location>
</feature>
<dbReference type="InterPro" id="IPR003838">
    <property type="entry name" value="ABC3_permease_C"/>
</dbReference>
<reference evidence="10" key="1">
    <citation type="submission" date="2016-10" db="EMBL/GenBank/DDBJ databases">
        <authorList>
            <person name="Varghese N."/>
            <person name="Submissions S."/>
        </authorList>
    </citation>
    <scope>NUCLEOTIDE SEQUENCE [LARGE SCALE GENOMIC DNA]</scope>
    <source>
        <strain evidence="10">CGMCC 4.7042</strain>
    </source>
</reference>
<evidence type="ECO:0000256" key="5">
    <source>
        <dbReference type="ARBA" id="ARBA00023136"/>
    </source>
</evidence>
<feature type="domain" description="ABC3 transporter permease C-terminal" evidence="8">
    <location>
        <begin position="21"/>
        <end position="107"/>
    </location>
</feature>
<evidence type="ECO:0000256" key="6">
    <source>
        <dbReference type="ARBA" id="ARBA00038076"/>
    </source>
</evidence>
<evidence type="ECO:0000256" key="1">
    <source>
        <dbReference type="ARBA" id="ARBA00004651"/>
    </source>
</evidence>
<protein>
    <submittedName>
        <fullName evidence="9">Putative ABC transport system permease protein</fullName>
    </submittedName>
</protein>
<dbReference type="PANTHER" id="PTHR30572">
    <property type="entry name" value="MEMBRANE COMPONENT OF TRANSPORTER-RELATED"/>
    <property type="match status" value="1"/>
</dbReference>
<comment type="similarity">
    <text evidence="6">Belongs to the ABC-4 integral membrane protein family.</text>
</comment>
<organism evidence="9 10">
    <name type="scientific">Streptomyces wuyuanensis</name>
    <dbReference type="NCBI Taxonomy" id="1196353"/>
    <lineage>
        <taxon>Bacteria</taxon>
        <taxon>Bacillati</taxon>
        <taxon>Actinomycetota</taxon>
        <taxon>Actinomycetes</taxon>
        <taxon>Kitasatosporales</taxon>
        <taxon>Streptomycetaceae</taxon>
        <taxon>Streptomyces</taxon>
    </lineage>
</organism>
<evidence type="ECO:0000256" key="3">
    <source>
        <dbReference type="ARBA" id="ARBA00022692"/>
    </source>
</evidence>
<proteinExistence type="inferred from homology"/>
<gene>
    <name evidence="9" type="ORF">SAMN05444921_13549</name>
</gene>
<evidence type="ECO:0000256" key="2">
    <source>
        <dbReference type="ARBA" id="ARBA00022475"/>
    </source>
</evidence>
<accession>A0A1H0DQX0</accession>
<dbReference type="GO" id="GO:0022857">
    <property type="term" value="F:transmembrane transporter activity"/>
    <property type="evidence" value="ECO:0007669"/>
    <property type="project" value="TreeGrafter"/>
</dbReference>
<sequence>MCGSDAIARGTTTMLSILYGLLAMAVIVAALGVINTVAIAVTERAPEIGVLRAVGLDQHGVKRLVRLESLAISLFGGVLGIVLGVFFGWAASRLLAAQTPGFELVPPWRAWPSSWHSRAW</sequence>
<dbReference type="Pfam" id="PF02687">
    <property type="entry name" value="FtsX"/>
    <property type="match status" value="1"/>
</dbReference>
<keyword evidence="10" id="KW-1185">Reference proteome</keyword>
<dbReference type="STRING" id="1196353.SAMN05444921_13549"/>
<dbReference type="GO" id="GO:0005886">
    <property type="term" value="C:plasma membrane"/>
    <property type="evidence" value="ECO:0007669"/>
    <property type="project" value="UniProtKB-SubCell"/>
</dbReference>
<dbReference type="InterPro" id="IPR050250">
    <property type="entry name" value="Macrolide_Exporter_MacB"/>
</dbReference>
<evidence type="ECO:0000256" key="4">
    <source>
        <dbReference type="ARBA" id="ARBA00022989"/>
    </source>
</evidence>
<evidence type="ECO:0000259" key="8">
    <source>
        <dbReference type="Pfam" id="PF02687"/>
    </source>
</evidence>
<keyword evidence="2" id="KW-1003">Cell membrane</keyword>
<dbReference type="AlphaFoldDB" id="A0A1H0DQX0"/>
<evidence type="ECO:0000313" key="10">
    <source>
        <dbReference type="Proteomes" id="UP000199063"/>
    </source>
</evidence>